<sequence length="346" mass="40971">MNKKDQMYIKNIYYMLSYAYQTLQQQDAVDVEAEAFDNIYDLFAAILAKGIGNQVKRGLSKEYIEKADELSILRGKIDLTSSIRMRTINNKRLVCIYDEFSEDIYVNRILKSVSYALICRTDVKRENKAALKRLMFSFSEVEKIGLSEITWSKLRYYRNNVSYRMLMNICYLTVQGLLLTKDNGNYRLASFEDEQQMHRLYEKFILEYYRKWFPMYKPASKQIPWAVEGEEDFLPVMQSDIMLTDGDKTLIIDAKYYSKVMQKRYDKQTLHSNNMYQIFTYVKNQDRNMTGKAAGMLLYAKLEEDIYLHKDYRISGNKISVRTLDLGTEFKIIAEQLDKIVIDYFE</sequence>
<dbReference type="STRING" id="1121345.SAMN02745217_00454"/>
<dbReference type="RefSeq" id="WP_073587168.1">
    <property type="nucleotide sequence ID" value="NZ_FRFD01000003.1"/>
</dbReference>
<accession>A0A1M7XYJ6</accession>
<keyword evidence="2" id="KW-1185">Reference proteome</keyword>
<dbReference type="Pfam" id="PF10117">
    <property type="entry name" value="McrBC"/>
    <property type="match status" value="1"/>
</dbReference>
<dbReference type="OrthoDB" id="9786961at2"/>
<reference evidence="1 2" key="1">
    <citation type="submission" date="2016-12" db="EMBL/GenBank/DDBJ databases">
        <authorList>
            <person name="Song W.-J."/>
            <person name="Kurnit D.M."/>
        </authorList>
    </citation>
    <scope>NUCLEOTIDE SEQUENCE [LARGE SCALE GENOMIC DNA]</scope>
    <source>
        <strain evidence="1 2">DSM 12503</strain>
    </source>
</reference>
<protein>
    <submittedName>
        <fullName evidence="1">5-methylcytosine-specific restriction enzyme subunit McrC</fullName>
    </submittedName>
</protein>
<evidence type="ECO:0000313" key="2">
    <source>
        <dbReference type="Proteomes" id="UP000184612"/>
    </source>
</evidence>
<dbReference type="PANTHER" id="PTHR38733">
    <property type="entry name" value="PROTEIN MCRC"/>
    <property type="match status" value="1"/>
</dbReference>
<dbReference type="GO" id="GO:0009307">
    <property type="term" value="P:DNA restriction-modification system"/>
    <property type="evidence" value="ECO:0007669"/>
    <property type="project" value="InterPro"/>
</dbReference>
<name>A0A1M7XYJ6_9FIRM</name>
<dbReference type="PIRSF" id="PIRSF003109">
    <property type="entry name" value="McrC"/>
    <property type="match status" value="1"/>
</dbReference>
<evidence type="ECO:0000313" key="1">
    <source>
        <dbReference type="EMBL" id="SHO44070.1"/>
    </source>
</evidence>
<dbReference type="PANTHER" id="PTHR38733:SF1">
    <property type="entry name" value="TYPE IV METHYL-DIRECTED RESTRICTION ENZYME ECOKMCRBC"/>
    <property type="match status" value="1"/>
</dbReference>
<dbReference type="InterPro" id="IPR019292">
    <property type="entry name" value="McrC"/>
</dbReference>
<dbReference type="Proteomes" id="UP000184612">
    <property type="component" value="Unassembled WGS sequence"/>
</dbReference>
<dbReference type="AlphaFoldDB" id="A0A1M7XYJ6"/>
<dbReference type="EMBL" id="FRFD01000003">
    <property type="protein sequence ID" value="SHO44070.1"/>
    <property type="molecule type" value="Genomic_DNA"/>
</dbReference>
<dbReference type="InterPro" id="IPR014407">
    <property type="entry name" value="McrC_bac"/>
</dbReference>
<gene>
    <name evidence="1" type="ORF">SAMN02745217_00454</name>
</gene>
<dbReference type="NCBIfam" id="NF007277">
    <property type="entry name" value="PRK09736.1"/>
    <property type="match status" value="1"/>
</dbReference>
<proteinExistence type="predicted"/>
<organism evidence="1 2">
    <name type="scientific">Anaerocolumna xylanovorans DSM 12503</name>
    <dbReference type="NCBI Taxonomy" id="1121345"/>
    <lineage>
        <taxon>Bacteria</taxon>
        <taxon>Bacillati</taxon>
        <taxon>Bacillota</taxon>
        <taxon>Clostridia</taxon>
        <taxon>Lachnospirales</taxon>
        <taxon>Lachnospiraceae</taxon>
        <taxon>Anaerocolumna</taxon>
    </lineage>
</organism>